<dbReference type="Gene3D" id="1.10.10.60">
    <property type="entry name" value="Homeodomain-like"/>
    <property type="match status" value="1"/>
</dbReference>
<dbReference type="RefSeq" id="WP_044885221.1">
    <property type="nucleotide sequence ID" value="NZ_JYFN01000016.1"/>
</dbReference>
<dbReference type="InterPro" id="IPR009057">
    <property type="entry name" value="Homeodomain-like_sf"/>
</dbReference>
<reference evidence="7" key="1">
    <citation type="submission" date="2015-02" db="EMBL/GenBank/DDBJ databases">
        <title>Draft Genome of Frankia sp. CpI1-S.</title>
        <authorList>
            <person name="Oshone R.T."/>
            <person name="Ngom M."/>
            <person name="Ghodhbane-Gtari F."/>
            <person name="Gtari M."/>
            <person name="Morris K."/>
            <person name="Thomas K."/>
            <person name="Sen A."/>
            <person name="Tisa L.S."/>
        </authorList>
    </citation>
    <scope>NUCLEOTIDE SEQUENCE [LARGE SCALE GENOMIC DNA]</scope>
    <source>
        <strain evidence="7">CpI1-S</strain>
    </source>
</reference>
<dbReference type="GO" id="GO:0000976">
    <property type="term" value="F:transcription cis-regulatory region binding"/>
    <property type="evidence" value="ECO:0007669"/>
    <property type="project" value="TreeGrafter"/>
</dbReference>
<name>A0A0D8BG90_9ACTN</name>
<protein>
    <submittedName>
        <fullName evidence="6">Transcriptional regulator, TetR family</fullName>
    </submittedName>
</protein>
<comment type="caution">
    <text evidence="6">The sequence shown here is derived from an EMBL/GenBank/DDBJ whole genome shotgun (WGS) entry which is preliminary data.</text>
</comment>
<dbReference type="PATRIC" id="fig|1502723.3.peg.1710"/>
<evidence type="ECO:0000256" key="3">
    <source>
        <dbReference type="ARBA" id="ARBA00023163"/>
    </source>
</evidence>
<dbReference type="Pfam" id="PF16859">
    <property type="entry name" value="TetR_C_11"/>
    <property type="match status" value="1"/>
</dbReference>
<dbReference type="AlphaFoldDB" id="A0A0D8BG90"/>
<evidence type="ECO:0000256" key="1">
    <source>
        <dbReference type="ARBA" id="ARBA00023015"/>
    </source>
</evidence>
<evidence type="ECO:0000313" key="7">
    <source>
        <dbReference type="Proteomes" id="UP000032545"/>
    </source>
</evidence>
<dbReference type="InterPro" id="IPR001647">
    <property type="entry name" value="HTH_TetR"/>
</dbReference>
<evidence type="ECO:0000313" key="6">
    <source>
        <dbReference type="EMBL" id="KJE23171.1"/>
    </source>
</evidence>
<dbReference type="InterPro" id="IPR011075">
    <property type="entry name" value="TetR_C"/>
</dbReference>
<feature type="domain" description="HTH tetR-type" evidence="5">
    <location>
        <begin position="18"/>
        <end position="78"/>
    </location>
</feature>
<dbReference type="EMBL" id="JYFN01000016">
    <property type="protein sequence ID" value="KJE23171.1"/>
    <property type="molecule type" value="Genomic_DNA"/>
</dbReference>
<dbReference type="GO" id="GO:0003700">
    <property type="term" value="F:DNA-binding transcription factor activity"/>
    <property type="evidence" value="ECO:0007669"/>
    <property type="project" value="TreeGrafter"/>
</dbReference>
<proteinExistence type="predicted"/>
<evidence type="ECO:0000256" key="4">
    <source>
        <dbReference type="PROSITE-ProRule" id="PRU00335"/>
    </source>
</evidence>
<dbReference type="SUPFAM" id="SSF48498">
    <property type="entry name" value="Tetracyclin repressor-like, C-terminal domain"/>
    <property type="match status" value="1"/>
</dbReference>
<dbReference type="Proteomes" id="UP000032545">
    <property type="component" value="Unassembled WGS sequence"/>
</dbReference>
<dbReference type="SUPFAM" id="SSF46689">
    <property type="entry name" value="Homeodomain-like"/>
    <property type="match status" value="1"/>
</dbReference>
<sequence>MGDGATAARRSPGRPRKADAERRILDAAIDEYLERGATGFTIDAVARRAGVGKSTVYLRWPDRDTLLVDSVLARSRAIEDVDTGSLRDDLIALSTNMLRFLLDPVGFATLRLAVEAVASRAAPQVTIDVAERHRRAAGVVLTRAAERGEPINPITRARVIECLYGAITLKALAHGLETDTTSDAETVAACTELVDLLLPLLLEHGRPPPDSVR</sequence>
<accession>A0A0D8BG90</accession>
<gene>
    <name evidence="6" type="ORF">FF36_02599</name>
</gene>
<evidence type="ECO:0000259" key="5">
    <source>
        <dbReference type="PROSITE" id="PS50977"/>
    </source>
</evidence>
<reference evidence="6 7" key="2">
    <citation type="journal article" date="2016" name="Genome Announc.">
        <title>Permanent Draft Genome Sequences for Two Variants of Frankia sp. Strain CpI1, the First Frankia Strain Isolated from Root Nodules of Comptonia peregrina.</title>
        <authorList>
            <person name="Oshone R."/>
            <person name="Hurst S.G.IV."/>
            <person name="Abebe-Akele F."/>
            <person name="Simpson S."/>
            <person name="Morris K."/>
            <person name="Thomas W.K."/>
            <person name="Tisa L.S."/>
        </authorList>
    </citation>
    <scope>NUCLEOTIDE SEQUENCE [LARGE SCALE GENOMIC DNA]</scope>
    <source>
        <strain evidence="7">CpI1-S</strain>
    </source>
</reference>
<dbReference type="OrthoDB" id="9796019at2"/>
<evidence type="ECO:0000256" key="2">
    <source>
        <dbReference type="ARBA" id="ARBA00023125"/>
    </source>
</evidence>
<dbReference type="Pfam" id="PF00440">
    <property type="entry name" value="TetR_N"/>
    <property type="match status" value="1"/>
</dbReference>
<keyword evidence="3" id="KW-0804">Transcription</keyword>
<keyword evidence="2 4" id="KW-0238">DNA-binding</keyword>
<keyword evidence="1" id="KW-0805">Transcription regulation</keyword>
<dbReference type="PANTHER" id="PTHR30055:SF148">
    <property type="entry name" value="TETR-FAMILY TRANSCRIPTIONAL REGULATOR"/>
    <property type="match status" value="1"/>
</dbReference>
<dbReference type="InterPro" id="IPR036271">
    <property type="entry name" value="Tet_transcr_reg_TetR-rel_C_sf"/>
</dbReference>
<dbReference type="PRINTS" id="PR00455">
    <property type="entry name" value="HTHTETR"/>
</dbReference>
<organism evidence="6 7">
    <name type="scientific">Frankia torreyi</name>
    <dbReference type="NCBI Taxonomy" id="1856"/>
    <lineage>
        <taxon>Bacteria</taxon>
        <taxon>Bacillati</taxon>
        <taxon>Actinomycetota</taxon>
        <taxon>Actinomycetes</taxon>
        <taxon>Frankiales</taxon>
        <taxon>Frankiaceae</taxon>
        <taxon>Frankia</taxon>
    </lineage>
</organism>
<dbReference type="PANTHER" id="PTHR30055">
    <property type="entry name" value="HTH-TYPE TRANSCRIPTIONAL REGULATOR RUTR"/>
    <property type="match status" value="1"/>
</dbReference>
<feature type="DNA-binding region" description="H-T-H motif" evidence="4">
    <location>
        <begin position="41"/>
        <end position="60"/>
    </location>
</feature>
<keyword evidence="7" id="KW-1185">Reference proteome</keyword>
<dbReference type="Gene3D" id="1.10.357.10">
    <property type="entry name" value="Tetracycline Repressor, domain 2"/>
    <property type="match status" value="1"/>
</dbReference>
<dbReference type="PROSITE" id="PS50977">
    <property type="entry name" value="HTH_TETR_2"/>
    <property type="match status" value="1"/>
</dbReference>
<dbReference type="InterPro" id="IPR050109">
    <property type="entry name" value="HTH-type_TetR-like_transc_reg"/>
</dbReference>